<organism evidence="2 3">
    <name type="scientific">Protopolystoma xenopodis</name>
    <dbReference type="NCBI Taxonomy" id="117903"/>
    <lineage>
        <taxon>Eukaryota</taxon>
        <taxon>Metazoa</taxon>
        <taxon>Spiralia</taxon>
        <taxon>Lophotrochozoa</taxon>
        <taxon>Platyhelminthes</taxon>
        <taxon>Monogenea</taxon>
        <taxon>Polyopisthocotylea</taxon>
        <taxon>Polystomatidea</taxon>
        <taxon>Polystomatidae</taxon>
        <taxon>Protopolystoma</taxon>
    </lineage>
</organism>
<protein>
    <submittedName>
        <fullName evidence="2">Uncharacterized protein</fullName>
    </submittedName>
</protein>
<evidence type="ECO:0000313" key="3">
    <source>
        <dbReference type="Proteomes" id="UP000784294"/>
    </source>
</evidence>
<reference evidence="2" key="1">
    <citation type="submission" date="2018-11" db="EMBL/GenBank/DDBJ databases">
        <authorList>
            <consortium name="Pathogen Informatics"/>
        </authorList>
    </citation>
    <scope>NUCLEOTIDE SEQUENCE</scope>
</reference>
<feature type="non-terminal residue" evidence="2">
    <location>
        <position position="1"/>
    </location>
</feature>
<name>A0A3S5BU86_9PLAT</name>
<sequence>LFVIVRLNGNIFSIASSTCDVSCLGNVNVCVFARHKVRLNPRSAAHHRLSITLVDWSRHPPGMGEPRGLDTGDSGHGEQRMQVPTTLWSPGQSP</sequence>
<gene>
    <name evidence="2" type="ORF">PXEA_LOCUS12072</name>
</gene>
<evidence type="ECO:0000256" key="1">
    <source>
        <dbReference type="SAM" id="MobiDB-lite"/>
    </source>
</evidence>
<feature type="compositionally biased region" description="Basic and acidic residues" evidence="1">
    <location>
        <begin position="67"/>
        <end position="79"/>
    </location>
</feature>
<dbReference type="AlphaFoldDB" id="A0A3S5BU86"/>
<dbReference type="EMBL" id="CAAALY010037872">
    <property type="protein sequence ID" value="VEL18632.1"/>
    <property type="molecule type" value="Genomic_DNA"/>
</dbReference>
<dbReference type="Proteomes" id="UP000784294">
    <property type="component" value="Unassembled WGS sequence"/>
</dbReference>
<accession>A0A3S5BU86</accession>
<feature type="region of interest" description="Disordered" evidence="1">
    <location>
        <begin position="56"/>
        <end position="94"/>
    </location>
</feature>
<evidence type="ECO:0000313" key="2">
    <source>
        <dbReference type="EMBL" id="VEL18632.1"/>
    </source>
</evidence>
<proteinExistence type="predicted"/>
<keyword evidence="3" id="KW-1185">Reference proteome</keyword>
<feature type="compositionally biased region" description="Polar residues" evidence="1">
    <location>
        <begin position="82"/>
        <end position="94"/>
    </location>
</feature>
<comment type="caution">
    <text evidence="2">The sequence shown here is derived from an EMBL/GenBank/DDBJ whole genome shotgun (WGS) entry which is preliminary data.</text>
</comment>